<protein>
    <recommendedName>
        <fullName evidence="4">Small, acid-soluble spore protein H</fullName>
        <shortName evidence="4">SASP H</shortName>
    </recommendedName>
</protein>
<dbReference type="HAMAP" id="MF_00667">
    <property type="entry name" value="SspH"/>
    <property type="match status" value="1"/>
</dbReference>
<comment type="caution">
    <text evidence="5">The sequence shown here is derived from an EMBL/GenBank/DDBJ whole genome shotgun (WGS) entry which is preliminary data.</text>
</comment>
<dbReference type="RefSeq" id="WP_379562622.1">
    <property type="nucleotide sequence ID" value="NZ_JBHUMX010000040.1"/>
</dbReference>
<evidence type="ECO:0000256" key="1">
    <source>
        <dbReference type="ARBA" id="ARBA00004288"/>
    </source>
</evidence>
<name>A0ABW5Q2I1_9BACI</name>
<dbReference type="NCBIfam" id="TIGR02861">
    <property type="entry name" value="SASP_H"/>
    <property type="match status" value="1"/>
</dbReference>
<keyword evidence="6" id="KW-1185">Reference proteome</keyword>
<dbReference type="InterPro" id="IPR012610">
    <property type="entry name" value="SASP_SspH"/>
</dbReference>
<evidence type="ECO:0000256" key="2">
    <source>
        <dbReference type="ARBA" id="ARBA00006573"/>
    </source>
</evidence>
<dbReference type="Proteomes" id="UP001597451">
    <property type="component" value="Unassembled WGS sequence"/>
</dbReference>
<evidence type="ECO:0000256" key="4">
    <source>
        <dbReference type="HAMAP-Rule" id="MF_00667"/>
    </source>
</evidence>
<evidence type="ECO:0000256" key="3">
    <source>
        <dbReference type="ARBA" id="ARBA00022969"/>
    </source>
</evidence>
<comment type="induction">
    <text evidence="4">Expressed only in the forespore compartment of sporulating cells.</text>
</comment>
<organism evidence="5 6">
    <name type="scientific">Oceanobacillus kapialis</name>
    <dbReference type="NCBI Taxonomy" id="481353"/>
    <lineage>
        <taxon>Bacteria</taxon>
        <taxon>Bacillati</taxon>
        <taxon>Bacillota</taxon>
        <taxon>Bacilli</taxon>
        <taxon>Bacillales</taxon>
        <taxon>Bacillaceae</taxon>
        <taxon>Oceanobacillus</taxon>
    </lineage>
</organism>
<dbReference type="Pfam" id="PF08141">
    <property type="entry name" value="SspH"/>
    <property type="match status" value="1"/>
</dbReference>
<accession>A0ABW5Q2I1</accession>
<comment type="similarity">
    <text evidence="2 4">Belongs to the SspH family.</text>
</comment>
<evidence type="ECO:0000313" key="5">
    <source>
        <dbReference type="EMBL" id="MFD2629834.1"/>
    </source>
</evidence>
<keyword evidence="3 4" id="KW-0749">Sporulation</keyword>
<proteinExistence type="evidence at transcript level"/>
<dbReference type="EMBL" id="JBHUMX010000040">
    <property type="protein sequence ID" value="MFD2629834.1"/>
    <property type="molecule type" value="Genomic_DNA"/>
</dbReference>
<reference evidence="6" key="1">
    <citation type="journal article" date="2019" name="Int. J. Syst. Evol. Microbiol.">
        <title>The Global Catalogue of Microorganisms (GCM) 10K type strain sequencing project: providing services to taxonomists for standard genome sequencing and annotation.</title>
        <authorList>
            <consortium name="The Broad Institute Genomics Platform"/>
            <consortium name="The Broad Institute Genome Sequencing Center for Infectious Disease"/>
            <person name="Wu L."/>
            <person name="Ma J."/>
        </authorList>
    </citation>
    <scope>NUCLEOTIDE SEQUENCE [LARGE SCALE GENOMIC DNA]</scope>
    <source>
        <strain evidence="6">TISTR 1858</strain>
    </source>
</reference>
<sequence length="65" mass="7407">MEKQRAMEIIEAPHLIQVYYAGIPVYIQSVAETEGTATVFPLDEMDHEQLVDIDRLSESILDESK</sequence>
<evidence type="ECO:0000313" key="6">
    <source>
        <dbReference type="Proteomes" id="UP001597451"/>
    </source>
</evidence>
<comment type="subcellular location">
    <subcellularLocation>
        <location evidence="1 4">Spore core</location>
    </subcellularLocation>
</comment>
<gene>
    <name evidence="4" type="primary">sspH</name>
    <name evidence="5" type="ORF">ACFSUN_13685</name>
</gene>